<evidence type="ECO:0000313" key="17">
    <source>
        <dbReference type="Proteomes" id="UP000058074"/>
    </source>
</evidence>
<organism evidence="16 17">
    <name type="scientific">Sphingopyxis macrogoltabida</name>
    <name type="common">Sphingomonas macrogoltabidus</name>
    <dbReference type="NCBI Taxonomy" id="33050"/>
    <lineage>
        <taxon>Bacteria</taxon>
        <taxon>Pseudomonadati</taxon>
        <taxon>Pseudomonadota</taxon>
        <taxon>Alphaproteobacteria</taxon>
        <taxon>Sphingomonadales</taxon>
        <taxon>Sphingomonadaceae</taxon>
        <taxon>Sphingopyxis</taxon>
    </lineage>
</organism>
<dbReference type="PROSITE" id="PS50112">
    <property type="entry name" value="PAS"/>
    <property type="match status" value="1"/>
</dbReference>
<evidence type="ECO:0000256" key="11">
    <source>
        <dbReference type="SAM" id="Coils"/>
    </source>
</evidence>
<dbReference type="CDD" id="cd00130">
    <property type="entry name" value="PAS"/>
    <property type="match status" value="1"/>
</dbReference>
<evidence type="ECO:0000313" key="16">
    <source>
        <dbReference type="EMBL" id="ALH79274.1"/>
    </source>
</evidence>
<dbReference type="SMART" id="SM00091">
    <property type="entry name" value="PAS"/>
    <property type="match status" value="1"/>
</dbReference>
<dbReference type="Gene3D" id="3.30.565.10">
    <property type="entry name" value="Histidine kinase-like ATPase, C-terminal domain"/>
    <property type="match status" value="1"/>
</dbReference>
<dbReference type="CDD" id="cd00082">
    <property type="entry name" value="HisKA"/>
    <property type="match status" value="1"/>
</dbReference>
<feature type="transmembrane region" description="Helical" evidence="12">
    <location>
        <begin position="64"/>
        <end position="94"/>
    </location>
</feature>
<evidence type="ECO:0000256" key="8">
    <source>
        <dbReference type="ARBA" id="ARBA00023012"/>
    </source>
</evidence>
<dbReference type="PRINTS" id="PR00344">
    <property type="entry name" value="BCTRLSENSOR"/>
</dbReference>
<feature type="transmembrane region" description="Helical" evidence="12">
    <location>
        <begin position="31"/>
        <end position="52"/>
    </location>
</feature>
<dbReference type="Pfam" id="PF00512">
    <property type="entry name" value="HisKA"/>
    <property type="match status" value="1"/>
</dbReference>
<comment type="function">
    <text evidence="9">Putative oxygen sensor; modulates the activity of FixJ, a transcriptional activator of nitrogen fixation fixK gene. FixL probably acts as a kinase that phosphorylates FixJ.</text>
</comment>
<keyword evidence="12" id="KW-0472">Membrane</keyword>
<dbReference type="Gene3D" id="1.10.287.130">
    <property type="match status" value="1"/>
</dbReference>
<dbReference type="Gene3D" id="3.30.450.20">
    <property type="entry name" value="PAS domain"/>
    <property type="match status" value="1"/>
</dbReference>
<dbReference type="GO" id="GO:0005524">
    <property type="term" value="F:ATP binding"/>
    <property type="evidence" value="ECO:0007669"/>
    <property type="project" value="UniProtKB-KW"/>
</dbReference>
<dbReference type="SUPFAM" id="SSF47384">
    <property type="entry name" value="Homodimeric domain of signal transducing histidine kinase"/>
    <property type="match status" value="1"/>
</dbReference>
<dbReference type="PANTHER" id="PTHR43065">
    <property type="entry name" value="SENSOR HISTIDINE KINASE"/>
    <property type="match status" value="1"/>
</dbReference>
<keyword evidence="3" id="KW-0597">Phosphoprotein</keyword>
<accession>A0A0N9URX3</accession>
<feature type="coiled-coil region" evidence="11">
    <location>
        <begin position="255"/>
        <end position="282"/>
    </location>
</feature>
<keyword evidence="7" id="KW-0067">ATP-binding</keyword>
<evidence type="ECO:0000256" key="3">
    <source>
        <dbReference type="ARBA" id="ARBA00022553"/>
    </source>
</evidence>
<dbReference type="EMBL" id="CP012700">
    <property type="protein sequence ID" value="ALH79274.1"/>
    <property type="molecule type" value="Genomic_DNA"/>
</dbReference>
<dbReference type="Pfam" id="PF00989">
    <property type="entry name" value="PAS"/>
    <property type="match status" value="1"/>
</dbReference>
<name>A0A0N9URX3_SPHMC</name>
<dbReference type="GO" id="GO:0000155">
    <property type="term" value="F:phosphorelay sensor kinase activity"/>
    <property type="evidence" value="ECO:0007669"/>
    <property type="project" value="InterPro"/>
</dbReference>
<dbReference type="InterPro" id="IPR013767">
    <property type="entry name" value="PAS_fold"/>
</dbReference>
<dbReference type="GO" id="GO:0006355">
    <property type="term" value="P:regulation of DNA-templated transcription"/>
    <property type="evidence" value="ECO:0007669"/>
    <property type="project" value="InterPro"/>
</dbReference>
<evidence type="ECO:0000259" key="15">
    <source>
        <dbReference type="PROSITE" id="PS50113"/>
    </source>
</evidence>
<dbReference type="InterPro" id="IPR003594">
    <property type="entry name" value="HATPase_dom"/>
</dbReference>
<evidence type="ECO:0000256" key="10">
    <source>
        <dbReference type="ARBA" id="ARBA00070616"/>
    </source>
</evidence>
<feature type="domain" description="PAC" evidence="15">
    <location>
        <begin position="212"/>
        <end position="271"/>
    </location>
</feature>
<dbReference type="InterPro" id="IPR003661">
    <property type="entry name" value="HisK_dim/P_dom"/>
</dbReference>
<dbReference type="FunFam" id="3.30.450.20:FF:000060">
    <property type="entry name" value="Sensor protein FixL"/>
    <property type="match status" value="1"/>
</dbReference>
<keyword evidence="11" id="KW-0175">Coiled coil</keyword>
<evidence type="ECO:0000256" key="12">
    <source>
        <dbReference type="SAM" id="Phobius"/>
    </source>
</evidence>
<dbReference type="OrthoDB" id="9789238at2"/>
<dbReference type="SUPFAM" id="SSF55785">
    <property type="entry name" value="PYP-like sensor domain (PAS domain)"/>
    <property type="match status" value="1"/>
</dbReference>
<dbReference type="InterPro" id="IPR000014">
    <property type="entry name" value="PAS"/>
</dbReference>
<dbReference type="Gene3D" id="6.10.250.2580">
    <property type="match status" value="1"/>
</dbReference>
<evidence type="ECO:0000256" key="1">
    <source>
        <dbReference type="ARBA" id="ARBA00000085"/>
    </source>
</evidence>
<dbReference type="InterPro" id="IPR004358">
    <property type="entry name" value="Sig_transdc_His_kin-like_C"/>
</dbReference>
<dbReference type="Proteomes" id="UP000058074">
    <property type="component" value="Chromosome"/>
</dbReference>
<feature type="domain" description="Histidine kinase" evidence="13">
    <location>
        <begin position="291"/>
        <end position="506"/>
    </location>
</feature>
<evidence type="ECO:0000259" key="14">
    <source>
        <dbReference type="PROSITE" id="PS50112"/>
    </source>
</evidence>
<dbReference type="InterPro" id="IPR035965">
    <property type="entry name" value="PAS-like_dom_sf"/>
</dbReference>
<reference evidence="16 17" key="1">
    <citation type="journal article" date="2015" name="Genome Announc.">
        <title>Complete Genome Sequence of Polypropylene Glycol- and Polyethylene Glycol-Degrading Sphingopyxis macrogoltabida Strain EY-1.</title>
        <authorList>
            <person name="Ohtsubo Y."/>
            <person name="Nagata Y."/>
            <person name="Numata M."/>
            <person name="Tsuchikane K."/>
            <person name="Hosoyama A."/>
            <person name="Yamazoe A."/>
            <person name="Tsuda M."/>
            <person name="Fujita N."/>
            <person name="Kawai F."/>
        </authorList>
    </citation>
    <scope>NUCLEOTIDE SEQUENCE [LARGE SCALE GENOMIC DNA]</scope>
    <source>
        <strain evidence="16 17">EY-1</strain>
    </source>
</reference>
<keyword evidence="4" id="KW-0808">Transferase</keyword>
<feature type="domain" description="PAS" evidence="14">
    <location>
        <begin position="144"/>
        <end position="214"/>
    </location>
</feature>
<dbReference type="PROSITE" id="PS50113">
    <property type="entry name" value="PAC"/>
    <property type="match status" value="1"/>
</dbReference>
<keyword evidence="6 16" id="KW-0418">Kinase</keyword>
<evidence type="ECO:0000256" key="9">
    <source>
        <dbReference type="ARBA" id="ARBA00059827"/>
    </source>
</evidence>
<dbReference type="KEGG" id="smag:AN936_02460"/>
<dbReference type="EC" id="2.7.13.3" evidence="2"/>
<dbReference type="PANTHER" id="PTHR43065:SF10">
    <property type="entry name" value="PEROXIDE STRESS-ACTIVATED HISTIDINE KINASE MAK3"/>
    <property type="match status" value="1"/>
</dbReference>
<dbReference type="SMART" id="SM00387">
    <property type="entry name" value="HATPase_c"/>
    <property type="match status" value="1"/>
</dbReference>
<dbReference type="PROSITE" id="PS50109">
    <property type="entry name" value="HIS_KIN"/>
    <property type="match status" value="1"/>
</dbReference>
<dbReference type="InterPro" id="IPR000700">
    <property type="entry name" value="PAS-assoc_C"/>
</dbReference>
<evidence type="ECO:0000256" key="6">
    <source>
        <dbReference type="ARBA" id="ARBA00022777"/>
    </source>
</evidence>
<dbReference type="SMART" id="SM00388">
    <property type="entry name" value="HisKA"/>
    <property type="match status" value="1"/>
</dbReference>
<dbReference type="InterPro" id="IPR005467">
    <property type="entry name" value="His_kinase_dom"/>
</dbReference>
<dbReference type="InterPro" id="IPR036890">
    <property type="entry name" value="HATPase_C_sf"/>
</dbReference>
<proteinExistence type="predicted"/>
<dbReference type="InterPro" id="IPR036097">
    <property type="entry name" value="HisK_dim/P_sf"/>
</dbReference>
<keyword evidence="5" id="KW-0547">Nucleotide-binding</keyword>
<evidence type="ECO:0000259" key="13">
    <source>
        <dbReference type="PROSITE" id="PS50109"/>
    </source>
</evidence>
<evidence type="ECO:0000256" key="2">
    <source>
        <dbReference type="ARBA" id="ARBA00012438"/>
    </source>
</evidence>
<dbReference type="Pfam" id="PF02518">
    <property type="entry name" value="HATPase_c"/>
    <property type="match status" value="1"/>
</dbReference>
<evidence type="ECO:0000256" key="5">
    <source>
        <dbReference type="ARBA" id="ARBA00022741"/>
    </source>
</evidence>
<keyword evidence="12" id="KW-1133">Transmembrane helix</keyword>
<comment type="catalytic activity">
    <reaction evidence="1">
        <text>ATP + protein L-histidine = ADP + protein N-phospho-L-histidine.</text>
        <dbReference type="EC" id="2.7.13.3"/>
    </reaction>
</comment>
<evidence type="ECO:0000256" key="4">
    <source>
        <dbReference type="ARBA" id="ARBA00022679"/>
    </source>
</evidence>
<dbReference type="NCBIfam" id="TIGR00229">
    <property type="entry name" value="sensory_box"/>
    <property type="match status" value="1"/>
</dbReference>
<sequence>MDDVPTVSPLRDLPEVRRARLTSRFLPRLPVLAAFGIALLFVAAGMAVRLLFAAELGQRATFIFFVPGVVVAGALSGLRAGTLAALAGAAAGLWCDSRIGPVEGGSLIAAGSFFVISLAISLGGEWFQHARVETEEGAAALAGREAHLRSILETVPDAMVVIDEAGAIRDFSPAATRMFGWRAEEAVGKNVRMLMPEPYRAAHDDYLDRYYRTGEKRIIGTGRVVVGERRDGSTFPIELSVGEMRAGGERFFTGFIRDLTERQEAEVRLQELQNELVHVSRLTSLGEMASALAHEINQPLSAVANYLRGSRMLLARDDVPHDRLADAVEKAAAEALRAGDIIRRLRDFVARGETERAVESLPKLVEEASALALVGAREHDIRIRFAFDTAVDLVLVDKVQIQQVVLNLVRNAVDAFAETAAGDRKLTIAIEADGDMARVTVTDNGPGIAPAVAAQLFQPFITTKRTGMGVGLSISRTIIEAHGGKIWVDPAPGGGAQFSFTLPRMGQEELYDGE</sequence>
<dbReference type="PATRIC" id="fig|33050.5.peg.514"/>
<dbReference type="AlphaFoldDB" id="A0A0N9URX3"/>
<gene>
    <name evidence="16" type="ORF">AN936_02460</name>
</gene>
<keyword evidence="12" id="KW-0812">Transmembrane</keyword>
<evidence type="ECO:0000256" key="7">
    <source>
        <dbReference type="ARBA" id="ARBA00022840"/>
    </source>
</evidence>
<dbReference type="SUPFAM" id="SSF55874">
    <property type="entry name" value="ATPase domain of HSP90 chaperone/DNA topoisomerase II/histidine kinase"/>
    <property type="match status" value="1"/>
</dbReference>
<keyword evidence="8" id="KW-0902">Two-component regulatory system</keyword>
<protein>
    <recommendedName>
        <fullName evidence="10">Sensor protein FixL</fullName>
        <ecNumber evidence="2">2.7.13.3</ecNumber>
    </recommendedName>
</protein>